<dbReference type="EMBL" id="JAHQIW010001021">
    <property type="protein sequence ID" value="KAJ1351170.1"/>
    <property type="molecule type" value="Genomic_DNA"/>
</dbReference>
<evidence type="ECO:0000313" key="2">
    <source>
        <dbReference type="EMBL" id="KAJ1351170.1"/>
    </source>
</evidence>
<name>A0AAD5M4Z5_PARTN</name>
<gene>
    <name evidence="2" type="ORF">KIN20_007135</name>
</gene>
<proteinExistence type="predicted"/>
<sequence length="107" mass="12078">MIQTRQPESDGAACALIEKRPYLERASCGIPGGGLREQSQKWFLATWRTKVLMRTLTQLVSARLMVASRIEISNPKPVYKSTFHHTAGARPEDEAPFRALKHDISDR</sequence>
<protein>
    <submittedName>
        <fullName evidence="2">Uncharacterized protein</fullName>
    </submittedName>
</protein>
<evidence type="ECO:0000256" key="1">
    <source>
        <dbReference type="SAM" id="MobiDB-lite"/>
    </source>
</evidence>
<feature type="region of interest" description="Disordered" evidence="1">
    <location>
        <begin position="84"/>
        <end position="107"/>
    </location>
</feature>
<reference evidence="2" key="1">
    <citation type="submission" date="2021-06" db="EMBL/GenBank/DDBJ databases">
        <title>Parelaphostrongylus tenuis whole genome reference sequence.</title>
        <authorList>
            <person name="Garwood T.J."/>
            <person name="Larsen P.A."/>
            <person name="Fountain-Jones N.M."/>
            <person name="Garbe J.R."/>
            <person name="Macchietto M.G."/>
            <person name="Kania S.A."/>
            <person name="Gerhold R.W."/>
            <person name="Richards J.E."/>
            <person name="Wolf T.M."/>
        </authorList>
    </citation>
    <scope>NUCLEOTIDE SEQUENCE</scope>
    <source>
        <strain evidence="2">MNPRO001-30</strain>
        <tissue evidence="2">Meninges</tissue>
    </source>
</reference>
<keyword evidence="3" id="KW-1185">Reference proteome</keyword>
<dbReference type="AlphaFoldDB" id="A0AAD5M4Z5"/>
<organism evidence="2 3">
    <name type="scientific">Parelaphostrongylus tenuis</name>
    <name type="common">Meningeal worm</name>
    <dbReference type="NCBI Taxonomy" id="148309"/>
    <lineage>
        <taxon>Eukaryota</taxon>
        <taxon>Metazoa</taxon>
        <taxon>Ecdysozoa</taxon>
        <taxon>Nematoda</taxon>
        <taxon>Chromadorea</taxon>
        <taxon>Rhabditida</taxon>
        <taxon>Rhabditina</taxon>
        <taxon>Rhabditomorpha</taxon>
        <taxon>Strongyloidea</taxon>
        <taxon>Metastrongylidae</taxon>
        <taxon>Parelaphostrongylus</taxon>
    </lineage>
</organism>
<comment type="caution">
    <text evidence="2">The sequence shown here is derived from an EMBL/GenBank/DDBJ whole genome shotgun (WGS) entry which is preliminary data.</text>
</comment>
<feature type="compositionally biased region" description="Basic and acidic residues" evidence="1">
    <location>
        <begin position="90"/>
        <end position="107"/>
    </location>
</feature>
<accession>A0AAD5M4Z5</accession>
<evidence type="ECO:0000313" key="3">
    <source>
        <dbReference type="Proteomes" id="UP001196413"/>
    </source>
</evidence>
<dbReference type="Proteomes" id="UP001196413">
    <property type="component" value="Unassembled WGS sequence"/>
</dbReference>